<dbReference type="EMBL" id="CAJOBJ010120543">
    <property type="protein sequence ID" value="CAF4673884.1"/>
    <property type="molecule type" value="Genomic_DNA"/>
</dbReference>
<sequence>PSTSVRRNNYPIPINYQRVAPIIGSQNYQTNLDRSLPTGIPYPSVNNQHGLTGSIEDGLNLTISLHPNNDNDVRHDNTNY</sequence>
<dbReference type="AlphaFoldDB" id="A0A8S2ZYT6"/>
<gene>
    <name evidence="1" type="ORF">BYL167_LOCUS40726</name>
    <name evidence="3" type="ORF">BYL167_LOCUS49068</name>
    <name evidence="2" type="ORF">GIL414_LOCUS42006</name>
    <name evidence="4" type="ORF">GIL414_LOCUS56751</name>
</gene>
<evidence type="ECO:0000313" key="1">
    <source>
        <dbReference type="EMBL" id="CAF4615361.1"/>
    </source>
</evidence>
<dbReference type="EMBL" id="CAJOBH010145064">
    <property type="protein sequence ID" value="CAF4822739.1"/>
    <property type="molecule type" value="Genomic_DNA"/>
</dbReference>
<dbReference type="Proteomes" id="UP000681720">
    <property type="component" value="Unassembled WGS sequence"/>
</dbReference>
<accession>A0A8S2ZYT6</accession>
<name>A0A8S2ZYT6_9BILA</name>
<comment type="caution">
    <text evidence="2">The sequence shown here is derived from an EMBL/GenBank/DDBJ whole genome shotgun (WGS) entry which is preliminary data.</text>
</comment>
<dbReference type="EMBL" id="CAJOBH010101496">
    <property type="protein sequence ID" value="CAF4615361.1"/>
    <property type="molecule type" value="Genomic_DNA"/>
</dbReference>
<protein>
    <submittedName>
        <fullName evidence="2">Uncharacterized protein</fullName>
    </submittedName>
</protein>
<proteinExistence type="predicted"/>
<organism evidence="2 5">
    <name type="scientific">Rotaria magnacalcarata</name>
    <dbReference type="NCBI Taxonomy" id="392030"/>
    <lineage>
        <taxon>Eukaryota</taxon>
        <taxon>Metazoa</taxon>
        <taxon>Spiralia</taxon>
        <taxon>Gnathifera</taxon>
        <taxon>Rotifera</taxon>
        <taxon>Eurotatoria</taxon>
        <taxon>Bdelloidea</taxon>
        <taxon>Philodinida</taxon>
        <taxon>Philodinidae</taxon>
        <taxon>Rotaria</taxon>
    </lineage>
</organism>
<feature type="non-terminal residue" evidence="2">
    <location>
        <position position="1"/>
    </location>
</feature>
<evidence type="ECO:0000313" key="5">
    <source>
        <dbReference type="Proteomes" id="UP000681720"/>
    </source>
</evidence>
<reference evidence="2" key="1">
    <citation type="submission" date="2021-02" db="EMBL/GenBank/DDBJ databases">
        <authorList>
            <person name="Nowell W R."/>
        </authorList>
    </citation>
    <scope>NUCLEOTIDE SEQUENCE</scope>
</reference>
<evidence type="ECO:0000313" key="3">
    <source>
        <dbReference type="EMBL" id="CAF4822739.1"/>
    </source>
</evidence>
<dbReference type="Proteomes" id="UP000681967">
    <property type="component" value="Unassembled WGS sequence"/>
</dbReference>
<feature type="non-terminal residue" evidence="2">
    <location>
        <position position="80"/>
    </location>
</feature>
<dbReference type="EMBL" id="CAJOBJ010204586">
    <property type="protein sequence ID" value="CAF4993070.1"/>
    <property type="molecule type" value="Genomic_DNA"/>
</dbReference>
<evidence type="ECO:0000313" key="2">
    <source>
        <dbReference type="EMBL" id="CAF4673884.1"/>
    </source>
</evidence>
<evidence type="ECO:0000313" key="4">
    <source>
        <dbReference type="EMBL" id="CAF4993070.1"/>
    </source>
</evidence>